<proteinExistence type="predicted"/>
<feature type="compositionally biased region" description="Basic and acidic residues" evidence="1">
    <location>
        <begin position="95"/>
        <end position="106"/>
    </location>
</feature>
<dbReference type="Proteomes" id="UP000543556">
    <property type="component" value="Unassembled WGS sequence"/>
</dbReference>
<comment type="caution">
    <text evidence="2">The sequence shown here is derived from an EMBL/GenBank/DDBJ whole genome shotgun (WGS) entry which is preliminary data.</text>
</comment>
<dbReference type="AlphaFoldDB" id="A0A7Y7IJ21"/>
<gene>
    <name evidence="2" type="ORF">G6034_14880</name>
</gene>
<sequence length="106" mass="12037">MSDALFDFDSPDELQPAPAPQRDIPIKDHQVQQIREGLDAAGIIGLEERQNTIQRYISRQVPSLSDLHAHEAHAIIQRLKQLQSATPTKTGSAWDQREEDTWIDKL</sequence>
<keyword evidence="3" id="KW-1185">Reference proteome</keyword>
<dbReference type="EMBL" id="JAAMFM010000025">
    <property type="protein sequence ID" value="NVM96162.1"/>
    <property type="molecule type" value="Genomic_DNA"/>
</dbReference>
<evidence type="ECO:0000256" key="1">
    <source>
        <dbReference type="SAM" id="MobiDB-lite"/>
    </source>
</evidence>
<evidence type="ECO:0000313" key="2">
    <source>
        <dbReference type="EMBL" id="NVM96162.1"/>
    </source>
</evidence>
<feature type="region of interest" description="Disordered" evidence="1">
    <location>
        <begin position="1"/>
        <end position="23"/>
    </location>
</feature>
<accession>A0A7Y7IJ21</accession>
<evidence type="ECO:0000313" key="3">
    <source>
        <dbReference type="Proteomes" id="UP000543556"/>
    </source>
</evidence>
<feature type="compositionally biased region" description="Polar residues" evidence="1">
    <location>
        <begin position="83"/>
        <end position="93"/>
    </location>
</feature>
<protein>
    <submittedName>
        <fullName evidence="2">Uncharacterized protein</fullName>
    </submittedName>
</protein>
<feature type="region of interest" description="Disordered" evidence="1">
    <location>
        <begin position="83"/>
        <end position="106"/>
    </location>
</feature>
<organism evidence="2 3">
    <name type="scientific">Arthrobacter wenxiniae</name>
    <dbReference type="NCBI Taxonomy" id="2713570"/>
    <lineage>
        <taxon>Bacteria</taxon>
        <taxon>Bacillati</taxon>
        <taxon>Actinomycetota</taxon>
        <taxon>Actinomycetes</taxon>
        <taxon>Micrococcales</taxon>
        <taxon>Micrococcaceae</taxon>
        <taxon>Arthrobacter</taxon>
    </lineage>
</organism>
<name>A0A7Y7IJ21_9MICC</name>
<dbReference type="RefSeq" id="WP_176635887.1">
    <property type="nucleotide sequence ID" value="NZ_JAAMFM010000025.1"/>
</dbReference>
<reference evidence="2 3" key="1">
    <citation type="submission" date="2020-02" db="EMBL/GenBank/DDBJ databases">
        <title>Genome sequence of strain AETb3-4.</title>
        <authorList>
            <person name="Gao J."/>
            <person name="Zhang X."/>
        </authorList>
    </citation>
    <scope>NUCLEOTIDE SEQUENCE [LARGE SCALE GENOMIC DNA]</scope>
    <source>
        <strain evidence="2 3">AETb3-4</strain>
    </source>
</reference>